<proteinExistence type="predicted"/>
<accession>A0ACC1S7C5</accession>
<name>A0ACC1S7C5_9APHY</name>
<protein>
    <submittedName>
        <fullName evidence="1">Uncharacterized protein</fullName>
    </submittedName>
</protein>
<gene>
    <name evidence="1" type="ORF">NM688_g7262</name>
</gene>
<reference evidence="1" key="1">
    <citation type="submission" date="2022-07" db="EMBL/GenBank/DDBJ databases">
        <title>Genome Sequence of Phlebia brevispora.</title>
        <authorList>
            <person name="Buettner E."/>
        </authorList>
    </citation>
    <scope>NUCLEOTIDE SEQUENCE</scope>
    <source>
        <strain evidence="1">MPL23</strain>
    </source>
</reference>
<evidence type="ECO:0000313" key="2">
    <source>
        <dbReference type="Proteomes" id="UP001148662"/>
    </source>
</evidence>
<dbReference type="Proteomes" id="UP001148662">
    <property type="component" value="Unassembled WGS sequence"/>
</dbReference>
<organism evidence="1 2">
    <name type="scientific">Phlebia brevispora</name>
    <dbReference type="NCBI Taxonomy" id="194682"/>
    <lineage>
        <taxon>Eukaryota</taxon>
        <taxon>Fungi</taxon>
        <taxon>Dikarya</taxon>
        <taxon>Basidiomycota</taxon>
        <taxon>Agaricomycotina</taxon>
        <taxon>Agaricomycetes</taxon>
        <taxon>Polyporales</taxon>
        <taxon>Meruliaceae</taxon>
        <taxon>Phlebia</taxon>
    </lineage>
</organism>
<dbReference type="EMBL" id="JANHOG010001658">
    <property type="protein sequence ID" value="KAJ3533597.1"/>
    <property type="molecule type" value="Genomic_DNA"/>
</dbReference>
<keyword evidence="2" id="KW-1185">Reference proteome</keyword>
<sequence>MADAEKSTSTGPGDEVDQIDAPASAARRCLSISELLEQISEALCGTRTRPELRDVTSLALTCKAYHEPAQNIFWRDQQDLLPLVKCFPVDSWEIITGNFEFKRALLLEDWARFMVNAARVKSFHHDGLGTTPGIDHSVLSMLATYRPSLVLFPNLRKFRWENFGYHFDSSPLVTVFFSPSLTSITLYRNDFSNALMDSSILRILKQNCPNLTDLSLGGDTWSEDIMGLGPAVAELILSLSHLRTLYSSPALTGAAVVHLATLPSLQSITFTARLDRVSATGLRAEHRLFPSVKTLEIHLDELDRWSEVLLTSNTSSSLKSLKVTADSDPQRDILLVHVQGWAQYANTLRSLDLAFPESRESPPQMPEWQRLEYTINGPVIAALYPLRKLEHLSIYCYHLDLTDEDLWDLSEAFPNLNALRLHSNYSCGRVPRVTAQGVVHLTTRCPSLECLGIALNATNLQWSLPAGTPPHMHITKLLISDSPIDNPAAVALFLSALIAGPTASIELIKTIVDDEHKEQHDRYENTWREVNSAFKMMQLAREQERARDSCGITFPTTI</sequence>
<evidence type="ECO:0000313" key="1">
    <source>
        <dbReference type="EMBL" id="KAJ3533597.1"/>
    </source>
</evidence>
<comment type="caution">
    <text evidence="1">The sequence shown here is derived from an EMBL/GenBank/DDBJ whole genome shotgun (WGS) entry which is preliminary data.</text>
</comment>